<feature type="domain" description="Myb-like" evidence="9">
    <location>
        <begin position="1"/>
        <end position="28"/>
    </location>
</feature>
<comment type="similarity">
    <text evidence="1">Belongs to the CEF1 family.</text>
</comment>
<dbReference type="GO" id="GO:0000974">
    <property type="term" value="C:Prp19 complex"/>
    <property type="evidence" value="ECO:0007669"/>
    <property type="project" value="InterPro"/>
</dbReference>
<evidence type="ECO:0000256" key="7">
    <source>
        <dbReference type="ARBA" id="ARBA00023242"/>
    </source>
</evidence>
<dbReference type="EMBL" id="CYKH01002122">
    <property type="protein sequence ID" value="CUG93136.1"/>
    <property type="molecule type" value="Genomic_DNA"/>
</dbReference>
<accession>A0A0S4JSD1</accession>
<keyword evidence="3" id="KW-0747">Spliceosome</keyword>
<proteinExistence type="inferred from homology"/>
<dbReference type="InterPro" id="IPR047242">
    <property type="entry name" value="CDC5L/Cef1"/>
</dbReference>
<dbReference type="OrthoDB" id="1410009at2759"/>
<dbReference type="CDD" id="cd00167">
    <property type="entry name" value="SANT"/>
    <property type="match status" value="1"/>
</dbReference>
<dbReference type="Pfam" id="PF00249">
    <property type="entry name" value="Myb_DNA-binding"/>
    <property type="match status" value="2"/>
</dbReference>
<feature type="compositionally biased region" description="Basic and acidic residues" evidence="8">
    <location>
        <begin position="151"/>
        <end position="160"/>
    </location>
</feature>
<feature type="compositionally biased region" description="Polar residues" evidence="8">
    <location>
        <begin position="195"/>
        <end position="210"/>
    </location>
</feature>
<keyword evidence="7" id="KW-0539">Nucleus</keyword>
<evidence type="ECO:0000259" key="9">
    <source>
        <dbReference type="PROSITE" id="PS50090"/>
    </source>
</evidence>
<feature type="domain" description="HTH myb-type" evidence="10">
    <location>
        <begin position="1"/>
        <end position="32"/>
    </location>
</feature>
<dbReference type="SUPFAM" id="SSF46689">
    <property type="entry name" value="Homeodomain-like"/>
    <property type="match status" value="1"/>
</dbReference>
<feature type="domain" description="Myb-like" evidence="9">
    <location>
        <begin position="29"/>
        <end position="79"/>
    </location>
</feature>
<keyword evidence="6" id="KW-0508">mRNA splicing</keyword>
<dbReference type="GO" id="GO:0005681">
    <property type="term" value="C:spliceosomal complex"/>
    <property type="evidence" value="ECO:0007669"/>
    <property type="project" value="UniProtKB-KW"/>
</dbReference>
<dbReference type="Proteomes" id="UP000051952">
    <property type="component" value="Unassembled WGS sequence"/>
</dbReference>
<dbReference type="SMART" id="SM00717">
    <property type="entry name" value="SANT"/>
    <property type="match status" value="2"/>
</dbReference>
<evidence type="ECO:0000256" key="5">
    <source>
        <dbReference type="ARBA" id="ARBA00023125"/>
    </source>
</evidence>
<evidence type="ECO:0000313" key="11">
    <source>
        <dbReference type="EMBL" id="CUG93136.1"/>
    </source>
</evidence>
<dbReference type="PROSITE" id="PS50090">
    <property type="entry name" value="MYB_LIKE"/>
    <property type="match status" value="2"/>
</dbReference>
<dbReference type="InterPro" id="IPR009057">
    <property type="entry name" value="Homeodomain-like_sf"/>
</dbReference>
<organism evidence="11 12">
    <name type="scientific">Bodo saltans</name>
    <name type="common">Flagellated protozoan</name>
    <dbReference type="NCBI Taxonomy" id="75058"/>
    <lineage>
        <taxon>Eukaryota</taxon>
        <taxon>Discoba</taxon>
        <taxon>Euglenozoa</taxon>
        <taxon>Kinetoplastea</taxon>
        <taxon>Metakinetoplastina</taxon>
        <taxon>Eubodonida</taxon>
        <taxon>Bodonidae</taxon>
        <taxon>Bodo</taxon>
    </lineage>
</organism>
<evidence type="ECO:0000256" key="2">
    <source>
        <dbReference type="ARBA" id="ARBA00022664"/>
    </source>
</evidence>
<feature type="region of interest" description="Disordered" evidence="8">
    <location>
        <begin position="146"/>
        <end position="219"/>
    </location>
</feature>
<dbReference type="InterPro" id="IPR001005">
    <property type="entry name" value="SANT/Myb"/>
</dbReference>
<dbReference type="PANTHER" id="PTHR45885:SF1">
    <property type="entry name" value="CELL DIVISION CYCLE 5-LIKE PROTEIN"/>
    <property type="match status" value="1"/>
</dbReference>
<feature type="compositionally biased region" description="Basic and acidic residues" evidence="8">
    <location>
        <begin position="432"/>
        <end position="441"/>
    </location>
</feature>
<evidence type="ECO:0000256" key="8">
    <source>
        <dbReference type="SAM" id="MobiDB-lite"/>
    </source>
</evidence>
<feature type="compositionally biased region" description="Polar residues" evidence="8">
    <location>
        <begin position="161"/>
        <end position="174"/>
    </location>
</feature>
<dbReference type="PANTHER" id="PTHR45885">
    <property type="entry name" value="CELL DIVISION CYCLE 5-LIKE PROTEIN"/>
    <property type="match status" value="1"/>
</dbReference>
<evidence type="ECO:0000256" key="1">
    <source>
        <dbReference type="ARBA" id="ARBA00010506"/>
    </source>
</evidence>
<dbReference type="InterPro" id="IPR017930">
    <property type="entry name" value="Myb_dom"/>
</dbReference>
<feature type="domain" description="HTH myb-type" evidence="10">
    <location>
        <begin position="33"/>
        <end position="83"/>
    </location>
</feature>
<feature type="region of interest" description="Disordered" evidence="8">
    <location>
        <begin position="432"/>
        <end position="452"/>
    </location>
</feature>
<dbReference type="GO" id="GO:0000398">
    <property type="term" value="P:mRNA splicing, via spliceosome"/>
    <property type="evidence" value="ECO:0007669"/>
    <property type="project" value="InterPro"/>
</dbReference>
<dbReference type="PROSITE" id="PS51294">
    <property type="entry name" value="HTH_MYB"/>
    <property type="match status" value="2"/>
</dbReference>
<protein>
    <submittedName>
        <fullName evidence="11">Myb-like DNA-binding domain, putative</fullName>
    </submittedName>
</protein>
<evidence type="ECO:0000256" key="3">
    <source>
        <dbReference type="ARBA" id="ARBA00022728"/>
    </source>
</evidence>
<keyword evidence="4" id="KW-0677">Repeat</keyword>
<dbReference type="Gene3D" id="1.10.10.60">
    <property type="entry name" value="Homeodomain-like"/>
    <property type="match status" value="2"/>
</dbReference>
<dbReference type="VEuPathDB" id="TriTrypDB:BSAL_40935"/>
<keyword evidence="2" id="KW-0507">mRNA processing</keyword>
<name>A0A0S4JSD1_BODSA</name>
<gene>
    <name evidence="11" type="ORF">BSAL_40935</name>
</gene>
<evidence type="ECO:0000313" key="12">
    <source>
        <dbReference type="Proteomes" id="UP000051952"/>
    </source>
</evidence>
<evidence type="ECO:0000256" key="6">
    <source>
        <dbReference type="ARBA" id="ARBA00023187"/>
    </source>
</evidence>
<evidence type="ECO:0000259" key="10">
    <source>
        <dbReference type="PROSITE" id="PS51294"/>
    </source>
</evidence>
<evidence type="ECO:0000256" key="4">
    <source>
        <dbReference type="ARBA" id="ARBA00022737"/>
    </source>
</evidence>
<dbReference type="AlphaFoldDB" id="A0A0S4JSD1"/>
<reference evidence="12" key="1">
    <citation type="submission" date="2015-09" db="EMBL/GenBank/DDBJ databases">
        <authorList>
            <consortium name="Pathogen Informatics"/>
        </authorList>
    </citation>
    <scope>NUCLEOTIDE SEQUENCE [LARGE SCALE GENOMIC DNA]</scope>
    <source>
        <strain evidence="12">Lake Konstanz</strain>
    </source>
</reference>
<keyword evidence="5 11" id="KW-0238">DNA-binding</keyword>
<keyword evidence="12" id="KW-1185">Reference proteome</keyword>
<sequence length="529" mass="58167">MKNWDRVASMLENRKTPQQCKDRWYMYLDPSVNKGEWTSDEEEKLVQLQELFPAQWELIASQIKGRMAWQCEQHFHALVESAGGAANVAPDALIAELRNRRMQQGGGGGSSSVATFDSAFETRAPRADAVDLDGKEQEMMATATARLANQDGKKQSRESRQQQLKETSFLTTLQRGREMEASGTLSHTAKRRRQSALSEMISNQGSSATNDNEEDGEDGFTSVEVIQSSARRISTKKNSLVMRKGITSEPTDDDDSFGQVGGGGAGGIDLAHLFSPSAPLGIGNSSSLLALPESAAPLPSSSIALDWSVLGEATSMIELPTDNSKSQQEVINTVDEQHSAVDSRRATSATSIVEEPVTNADIDTPLTYNDHWKHIAQELIDDECLASAAVNVLSEQQIADARLLVQQALAAASSNSQLFDKNVDDLRVTTVSHHELQHREPPTTSHSKRLREASPDTAVLEHTVEAINNERARTLELQSKLWFYKHVCLPAEGAEVKRRLAHAAETLARTRLHETFLQNDFLQSQALKK</sequence>
<dbReference type="GO" id="GO:0003677">
    <property type="term" value="F:DNA binding"/>
    <property type="evidence" value="ECO:0007669"/>
    <property type="project" value="UniProtKB-KW"/>
</dbReference>